<dbReference type="Proteomes" id="UP000013232">
    <property type="component" value="Unassembled WGS sequence"/>
</dbReference>
<evidence type="ECO:0000256" key="2">
    <source>
        <dbReference type="ARBA" id="ARBA00023136"/>
    </source>
</evidence>
<evidence type="ECO:0000259" key="3">
    <source>
        <dbReference type="Pfam" id="PF00144"/>
    </source>
</evidence>
<dbReference type="GO" id="GO:0016020">
    <property type="term" value="C:membrane"/>
    <property type="evidence" value="ECO:0007669"/>
    <property type="project" value="UniProtKB-SubCell"/>
</dbReference>
<dbReference type="InterPro" id="IPR050491">
    <property type="entry name" value="AmpC-like"/>
</dbReference>
<organism evidence="4 5">
    <name type="scientific">Thauera linaloolentis (strain DSM 12138 / JCM 21573 / CCUG 41526 / CIP 105981 / IAM 15112 / NBRC 102519 / 47Lol)</name>
    <dbReference type="NCBI Taxonomy" id="1123367"/>
    <lineage>
        <taxon>Bacteria</taxon>
        <taxon>Pseudomonadati</taxon>
        <taxon>Pseudomonadota</taxon>
        <taxon>Betaproteobacteria</taxon>
        <taxon>Rhodocyclales</taxon>
        <taxon>Zoogloeaceae</taxon>
        <taxon>Thauera</taxon>
    </lineage>
</organism>
<dbReference type="Pfam" id="PF00144">
    <property type="entry name" value="Beta-lactamase"/>
    <property type="match status" value="1"/>
</dbReference>
<dbReference type="Gene3D" id="3.40.710.10">
    <property type="entry name" value="DD-peptidase/beta-lactamase superfamily"/>
    <property type="match status" value="1"/>
</dbReference>
<comment type="subcellular location">
    <subcellularLocation>
        <location evidence="1">Membrane</location>
    </subcellularLocation>
</comment>
<proteinExistence type="predicted"/>
<accession>N6YMI1</accession>
<keyword evidence="2" id="KW-0472">Membrane</keyword>
<keyword evidence="5" id="KW-1185">Reference proteome</keyword>
<dbReference type="InterPro" id="IPR001466">
    <property type="entry name" value="Beta-lactam-related"/>
</dbReference>
<name>N6YMI1_THAL4</name>
<feature type="domain" description="Beta-lactamase-related" evidence="3">
    <location>
        <begin position="3"/>
        <end position="306"/>
    </location>
</feature>
<protein>
    <submittedName>
        <fullName evidence="4">Beta-lactamase</fullName>
    </submittedName>
</protein>
<evidence type="ECO:0000313" key="5">
    <source>
        <dbReference type="Proteomes" id="UP000013232"/>
    </source>
</evidence>
<dbReference type="PANTHER" id="PTHR46825">
    <property type="entry name" value="D-ALANYL-D-ALANINE-CARBOXYPEPTIDASE/ENDOPEPTIDASE AMPH"/>
    <property type="match status" value="1"/>
</dbReference>
<reference evidence="4 5" key="1">
    <citation type="submission" date="2012-09" db="EMBL/GenBank/DDBJ databases">
        <title>Draft Genome Sequences of 6 Strains from Genus Thauera.</title>
        <authorList>
            <person name="Liu B."/>
            <person name="Shapleigh J.P."/>
            <person name="Frostegard A.H."/>
        </authorList>
    </citation>
    <scope>NUCLEOTIDE SEQUENCE [LARGE SCALE GENOMIC DNA]</scope>
    <source>
        <strain evidence="5">47Lol / DSM 12138</strain>
    </source>
</reference>
<dbReference type="eggNOG" id="COG1680">
    <property type="taxonomic scope" value="Bacteria"/>
</dbReference>
<dbReference type="SUPFAM" id="SSF56601">
    <property type="entry name" value="beta-lactamase/transpeptidase-like"/>
    <property type="match status" value="1"/>
</dbReference>
<dbReference type="PANTHER" id="PTHR46825:SF11">
    <property type="entry name" value="PENICILLIN-BINDING PROTEIN 4"/>
    <property type="match status" value="1"/>
</dbReference>
<dbReference type="EMBL" id="AMXE01000154">
    <property type="protein sequence ID" value="ENO83572.1"/>
    <property type="molecule type" value="Genomic_DNA"/>
</dbReference>
<dbReference type="InterPro" id="IPR012338">
    <property type="entry name" value="Beta-lactam/transpept-like"/>
</dbReference>
<comment type="caution">
    <text evidence="4">The sequence shown here is derived from an EMBL/GenBank/DDBJ whole genome shotgun (WGS) entry which is preliminary data.</text>
</comment>
<dbReference type="AlphaFoldDB" id="N6YMI1"/>
<sequence>MGAVLVASQGKVLFSRGYGAANLEWDVANTPLTKFRIGSVTKQFTAAAVLLLEQDGKLRLKDRVSAHWPQAPAAWKDITVFHLLTHTSGIPNYTAFPEFASLQVFDTPVEKIVEGMRNRPLDFTPGSKYDYSNSGYVLLGWLIERISGQRYGDFVRDRIFEPLGMQDSGYDSNTAIIERRAAGYERRRDQPLANAGFVHMSTPHAAGALYSTAEDLLRWAQGLFGGTLLSAESLKKMTTPYKGGYALGLEVKQVDGHEVIEHDGAIDGFDSFLSYYPAQKVVVIVLSNVAGGRRMGDITRELAALAVGRGEQP</sequence>
<evidence type="ECO:0000313" key="4">
    <source>
        <dbReference type="EMBL" id="ENO83572.1"/>
    </source>
</evidence>
<gene>
    <name evidence="4" type="ORF">C666_18710</name>
</gene>
<dbReference type="STRING" id="1123367.GCA_000621305_03797"/>
<evidence type="ECO:0000256" key="1">
    <source>
        <dbReference type="ARBA" id="ARBA00004370"/>
    </source>
</evidence>